<gene>
    <name evidence="3" type="ORF">HMPREF1705_04223</name>
</gene>
<evidence type="ECO:0000313" key="4">
    <source>
        <dbReference type="Proteomes" id="UP000005273"/>
    </source>
</evidence>
<dbReference type="Gene3D" id="3.90.950.20">
    <property type="entry name" value="CinA-like"/>
    <property type="match status" value="1"/>
</dbReference>
<dbReference type="EMBL" id="ACJX03000001">
    <property type="protein sequence ID" value="KRT34968.1"/>
    <property type="molecule type" value="Genomic_DNA"/>
</dbReference>
<dbReference type="AlphaFoldDB" id="A0A0T5X9C0"/>
<comment type="caution">
    <text evidence="3">The sequence shown here is derived from an EMBL/GenBank/DDBJ whole genome shotgun (WGS) entry which is preliminary data.</text>
</comment>
<reference evidence="4" key="1">
    <citation type="submission" date="2012-09" db="EMBL/GenBank/DDBJ databases">
        <authorList>
            <person name="Weinstock G."/>
            <person name="Sodergren E."/>
            <person name="Clifton S."/>
            <person name="Fulton L."/>
            <person name="Fulton B."/>
            <person name="Courtney L."/>
            <person name="Fronick C."/>
            <person name="Harrison M."/>
            <person name="Strong C."/>
            <person name="Farmer C."/>
            <person name="Delehaunty K."/>
            <person name="Markovic C."/>
            <person name="Hall O."/>
            <person name="Minx P."/>
            <person name="Tomlinson C."/>
            <person name="Mitreva M."/>
            <person name="Nelson J."/>
            <person name="Hou S."/>
            <person name="Wollam A."/>
            <person name="Pepin K.H."/>
            <person name="Johnson M."/>
            <person name="Bhonagiri V."/>
            <person name="Nash W.E."/>
            <person name="Suruliraj S."/>
            <person name="Warren W."/>
            <person name="Chinwalla A."/>
            <person name="Mardis E.R."/>
            <person name="Wilson R.K."/>
        </authorList>
    </citation>
    <scope>NUCLEOTIDE SEQUENCE [LARGE SCALE GENOMIC DNA]</scope>
    <source>
        <strain evidence="4">OS1</strain>
    </source>
</reference>
<dbReference type="SMART" id="SM00852">
    <property type="entry name" value="MoCF_biosynth"/>
    <property type="match status" value="1"/>
</dbReference>
<dbReference type="RefSeq" id="WP_009202380.1">
    <property type="nucleotide sequence ID" value="NZ_ACJX03000001.1"/>
</dbReference>
<comment type="similarity">
    <text evidence="1">Belongs to the CinA family.</text>
</comment>
<dbReference type="InterPro" id="IPR001453">
    <property type="entry name" value="MoaB/Mog_dom"/>
</dbReference>
<dbReference type="Proteomes" id="UP000005273">
    <property type="component" value="Unassembled WGS sequence"/>
</dbReference>
<dbReference type="SUPFAM" id="SSF53218">
    <property type="entry name" value="Molybdenum cofactor biosynthesis proteins"/>
    <property type="match status" value="1"/>
</dbReference>
<name>A0A0T5X9C0_9BACT</name>
<sequence length="409" mass="44182">MLKKKALLVAIGDELVLGLKREDNVSWLSSELALIDYDVRALEVIRDEEEILIELLNYWVGKVDLIVISGGLGPTHDDRTRAAVAKFLEVPLVRDDETYDSIIARHSLESRKNLEGCRDKQASIPLGSKAIFNPVGSALGFLIHAGKTEILALPGVPMEFKAMAQQYLSGLKKGASIRLALCKVVGWPESELKEALGDLVKKFPHYIMFLPEPNVVTLVIKGSEELTSALLCEIKTILEDDVLLDDVSCLEEAIIALASDLNASLAFAESCTGGMVGESITRIPGASSVFAGSAVCYSNLAKKIILGVPEKILDSFGAVSEECALAMASGAMRIFKADYAVSVTGIAGPSGGSPNKPVGTVCFAVSSARGDERAFTRHLNGDRETIRLWSKNIALEAIWRELKRLGQKR</sequence>
<evidence type="ECO:0000256" key="1">
    <source>
        <dbReference type="HAMAP-Rule" id="MF_00226"/>
    </source>
</evidence>
<dbReference type="InterPro" id="IPR050101">
    <property type="entry name" value="CinA"/>
</dbReference>
<dbReference type="OrthoDB" id="9801454at2"/>
<dbReference type="InterPro" id="IPR008135">
    <property type="entry name" value="Competence-induced_CinA"/>
</dbReference>
<dbReference type="InterPro" id="IPR036425">
    <property type="entry name" value="MoaB/Mog-like_dom_sf"/>
</dbReference>
<dbReference type="InterPro" id="IPR036653">
    <property type="entry name" value="CinA-like_C"/>
</dbReference>
<dbReference type="Gene3D" id="3.40.980.10">
    <property type="entry name" value="MoaB/Mog-like domain"/>
    <property type="match status" value="1"/>
</dbReference>
<dbReference type="STRING" id="592015.HMPREF1705_04223"/>
<dbReference type="Pfam" id="PF00994">
    <property type="entry name" value="MoCF_biosynth"/>
    <property type="match status" value="1"/>
</dbReference>
<keyword evidence="4" id="KW-1185">Reference proteome</keyword>
<dbReference type="NCBIfam" id="TIGR00199">
    <property type="entry name" value="PncC_domain"/>
    <property type="match status" value="1"/>
</dbReference>
<evidence type="ECO:0000259" key="2">
    <source>
        <dbReference type="SMART" id="SM00852"/>
    </source>
</evidence>
<dbReference type="eggNOG" id="COG1546">
    <property type="taxonomic scope" value="Bacteria"/>
</dbReference>
<dbReference type="HAMAP" id="MF_00226_B">
    <property type="entry name" value="CinA_B"/>
    <property type="match status" value="1"/>
</dbReference>
<dbReference type="PANTHER" id="PTHR13939">
    <property type="entry name" value="NICOTINAMIDE-NUCLEOTIDE AMIDOHYDROLASE PNCC"/>
    <property type="match status" value="1"/>
</dbReference>
<dbReference type="PANTHER" id="PTHR13939:SF0">
    <property type="entry name" value="NMN AMIDOHYDROLASE-LIKE PROTEIN YFAY"/>
    <property type="match status" value="1"/>
</dbReference>
<dbReference type="SUPFAM" id="SSF142433">
    <property type="entry name" value="CinA-like"/>
    <property type="match status" value="1"/>
</dbReference>
<dbReference type="CDD" id="cd00885">
    <property type="entry name" value="cinA"/>
    <property type="match status" value="1"/>
</dbReference>
<organism evidence="3 4">
    <name type="scientific">Acetomicrobium hydrogeniformans ATCC BAA-1850</name>
    <dbReference type="NCBI Taxonomy" id="592015"/>
    <lineage>
        <taxon>Bacteria</taxon>
        <taxon>Thermotogati</taxon>
        <taxon>Synergistota</taxon>
        <taxon>Synergistia</taxon>
        <taxon>Synergistales</taxon>
        <taxon>Acetomicrobiaceae</taxon>
        <taxon>Acetomicrobium</taxon>
    </lineage>
</organism>
<protein>
    <recommendedName>
        <fullName evidence="1">CinA-like protein</fullName>
    </recommendedName>
</protein>
<dbReference type="eggNOG" id="COG1058">
    <property type="taxonomic scope" value="Bacteria"/>
</dbReference>
<proteinExistence type="inferred from homology"/>
<dbReference type="Pfam" id="PF02464">
    <property type="entry name" value="CinA"/>
    <property type="match status" value="1"/>
</dbReference>
<evidence type="ECO:0000313" key="3">
    <source>
        <dbReference type="EMBL" id="KRT34968.1"/>
    </source>
</evidence>
<dbReference type="InterPro" id="IPR008136">
    <property type="entry name" value="CinA_C"/>
</dbReference>
<feature type="domain" description="MoaB/Mog" evidence="2">
    <location>
        <begin position="7"/>
        <end position="174"/>
    </location>
</feature>
<dbReference type="PIRSF" id="PIRSF006728">
    <property type="entry name" value="CinA"/>
    <property type="match status" value="1"/>
</dbReference>
<accession>A0A0T5X9C0</accession>